<evidence type="ECO:0000313" key="3">
    <source>
        <dbReference type="Proteomes" id="UP000002725"/>
    </source>
</evidence>
<feature type="region of interest" description="Disordered" evidence="1">
    <location>
        <begin position="24"/>
        <end position="50"/>
    </location>
</feature>
<dbReference type="Proteomes" id="UP000002725">
    <property type="component" value="Plasmid pPAES01"/>
</dbReference>
<reference evidence="2" key="1">
    <citation type="submission" date="2008-06" db="EMBL/GenBank/DDBJ databases">
        <title>Complete sequence of plasmid of Prosthecochloris aestuarii DSM 271.</title>
        <authorList>
            <consortium name="US DOE Joint Genome Institute"/>
            <person name="Lucas S."/>
            <person name="Copeland A."/>
            <person name="Lapidus A."/>
            <person name="Glavina del Rio T."/>
            <person name="Dalin E."/>
            <person name="Tice H."/>
            <person name="Bruce D."/>
            <person name="Goodwin L."/>
            <person name="Pitluck S."/>
            <person name="Schmutz J."/>
            <person name="Larimer F."/>
            <person name="Land M."/>
            <person name="Hauser L."/>
            <person name="Kyrpides N."/>
            <person name="Anderson I."/>
            <person name="Liu Z."/>
            <person name="Li T."/>
            <person name="Zhao F."/>
            <person name="Overmann J."/>
            <person name="Bryant D.A."/>
            <person name="Richardson P."/>
        </authorList>
    </citation>
    <scope>NUCLEOTIDE SEQUENCE [LARGE SCALE GENOMIC DNA]</scope>
    <source>
        <strain evidence="2">DSM 271</strain>
        <plasmid evidence="2">pPAES01</plasmid>
    </source>
</reference>
<dbReference type="RefSeq" id="WP_012509587.1">
    <property type="nucleotide sequence ID" value="NC_011061.1"/>
</dbReference>
<name>B4S9Q5_PROA2</name>
<dbReference type="KEGG" id="paa:Paes_2393"/>
<keyword evidence="2" id="KW-0614">Plasmid</keyword>
<proteinExistence type="predicted"/>
<evidence type="ECO:0000313" key="2">
    <source>
        <dbReference type="EMBL" id="ACF47382.1"/>
    </source>
</evidence>
<organism evidence="2 3">
    <name type="scientific">Prosthecochloris aestuarii (strain DSM 271 / SK 413)</name>
    <dbReference type="NCBI Taxonomy" id="290512"/>
    <lineage>
        <taxon>Bacteria</taxon>
        <taxon>Pseudomonadati</taxon>
        <taxon>Chlorobiota</taxon>
        <taxon>Chlorobiia</taxon>
        <taxon>Chlorobiales</taxon>
        <taxon>Chlorobiaceae</taxon>
        <taxon>Prosthecochloris</taxon>
    </lineage>
</organism>
<geneLocation type="plasmid" evidence="2 3">
    <name>pPAES01</name>
</geneLocation>
<dbReference type="HOGENOM" id="CLU_2289045_0_0_10"/>
<dbReference type="EMBL" id="CP001109">
    <property type="protein sequence ID" value="ACF47382.1"/>
    <property type="molecule type" value="Genomic_DNA"/>
</dbReference>
<sequence length="101" mass="11532">MELNYEIGDTVKFSDRRAIIVGTSIHPANSPENKMKQIGSPYHPTINPGSSDELKEKAVIKFNDPCMDYQIMFIQSDERFVGLQECKENQLTLVKKSNNRL</sequence>
<dbReference type="AlphaFoldDB" id="B4S9Q5"/>
<evidence type="ECO:0000256" key="1">
    <source>
        <dbReference type="SAM" id="MobiDB-lite"/>
    </source>
</evidence>
<gene>
    <name evidence="2" type="ordered locus">Paes_2393</name>
</gene>
<accession>B4S9Q5</accession>
<protein>
    <submittedName>
        <fullName evidence="2">Uncharacterized protein</fullName>
    </submittedName>
</protein>
<keyword evidence="3" id="KW-1185">Reference proteome</keyword>